<dbReference type="Gene3D" id="2.130.10.10">
    <property type="entry name" value="YVTN repeat-like/Quinoprotein amine dehydrogenase"/>
    <property type="match status" value="2"/>
</dbReference>
<name>A0A6M4IP38_9BACT</name>
<keyword evidence="1" id="KW-0732">Signal</keyword>
<dbReference type="KEGG" id="ggr:HKW67_07050"/>
<dbReference type="Proteomes" id="UP000500938">
    <property type="component" value="Chromosome"/>
</dbReference>
<dbReference type="Pfam" id="PF21783">
    <property type="entry name" value="YNCE"/>
    <property type="match status" value="1"/>
</dbReference>
<proteinExistence type="predicted"/>
<protein>
    <submittedName>
        <fullName evidence="3">YncE family protein</fullName>
    </submittedName>
</protein>
<evidence type="ECO:0000313" key="3">
    <source>
        <dbReference type="EMBL" id="QJR35277.1"/>
    </source>
</evidence>
<keyword evidence="4" id="KW-1185">Reference proteome</keyword>
<dbReference type="InterPro" id="IPR015943">
    <property type="entry name" value="WD40/YVTN_repeat-like_dom_sf"/>
</dbReference>
<reference evidence="3 4" key="1">
    <citation type="submission" date="2020-05" db="EMBL/GenBank/DDBJ databases">
        <title>Complete genome sequence of Gemmatimonas greenlandica TET16.</title>
        <authorList>
            <person name="Zeng Y."/>
        </authorList>
    </citation>
    <scope>NUCLEOTIDE SEQUENCE [LARGE SCALE GENOMIC DNA]</scope>
    <source>
        <strain evidence="3 4">TET16</strain>
    </source>
</reference>
<gene>
    <name evidence="3" type="ORF">HKW67_07050</name>
</gene>
<dbReference type="InterPro" id="IPR048433">
    <property type="entry name" value="YNCE-like_beta-prop"/>
</dbReference>
<sequence length="436" mass="46105">MPLVPSPRKTWRAAHAVVAFAAATLLRPTAPLTAQTKPVFAPAPVEAPLVDYWVYVGAESADKIYRVRFGPMGTVVEKMIGVGELATEMEGPHGLAISPDGKYLHLTTGHGFPDGKYWRYELGPDTLVGPGLLLGNFPASIDVTPDGLYALSVNFNLHGDMIPSTVSVIYTPNHTEVARIVTCTMPHGSRVSPDGMRQYSTCMMDDQLVEVDTKDFVVARRFSLATGKEGPLALTATTTMASGKAGMDHAAMGHDMAASRPATKPSAGPTVDPAQVGRSGMGLEKHTMAPASCSPTWAQPSADGTKIYVACNKADEILEIDTKSWALMRRMKTGRGVYNLAVTADGKLMVATLKQGNAVEIFDLTTGASVAQVPTSNRLAHGVTISSDSKYAFVSSEGQGSQPGKVDVIDLTSHATVGTADVGPQASGIAFWKMTK</sequence>
<accession>A0A6M4IP38</accession>
<dbReference type="RefSeq" id="WP_171224706.1">
    <property type="nucleotide sequence ID" value="NZ_CP053085.1"/>
</dbReference>
<dbReference type="SUPFAM" id="SSF51004">
    <property type="entry name" value="C-terminal (heme d1) domain of cytochrome cd1-nitrite reductase"/>
    <property type="match status" value="1"/>
</dbReference>
<dbReference type="AlphaFoldDB" id="A0A6M4IP38"/>
<dbReference type="InterPro" id="IPR051200">
    <property type="entry name" value="Host-pathogen_enzymatic-act"/>
</dbReference>
<dbReference type="PANTHER" id="PTHR47197">
    <property type="entry name" value="PROTEIN NIRF"/>
    <property type="match status" value="1"/>
</dbReference>
<dbReference type="PANTHER" id="PTHR47197:SF3">
    <property type="entry name" value="DIHYDRO-HEME D1 DEHYDROGENASE"/>
    <property type="match status" value="1"/>
</dbReference>
<dbReference type="EMBL" id="CP053085">
    <property type="protein sequence ID" value="QJR35277.1"/>
    <property type="molecule type" value="Genomic_DNA"/>
</dbReference>
<dbReference type="InterPro" id="IPR011048">
    <property type="entry name" value="Haem_d1_sf"/>
</dbReference>
<evidence type="ECO:0000256" key="1">
    <source>
        <dbReference type="ARBA" id="ARBA00022729"/>
    </source>
</evidence>
<feature type="domain" description="YNCE-like beta-propeller" evidence="2">
    <location>
        <begin position="302"/>
        <end position="401"/>
    </location>
</feature>
<evidence type="ECO:0000259" key="2">
    <source>
        <dbReference type="Pfam" id="PF21783"/>
    </source>
</evidence>
<organism evidence="3 4">
    <name type="scientific">Gemmatimonas groenlandica</name>
    <dbReference type="NCBI Taxonomy" id="2732249"/>
    <lineage>
        <taxon>Bacteria</taxon>
        <taxon>Pseudomonadati</taxon>
        <taxon>Gemmatimonadota</taxon>
        <taxon>Gemmatimonadia</taxon>
        <taxon>Gemmatimonadales</taxon>
        <taxon>Gemmatimonadaceae</taxon>
        <taxon>Gemmatimonas</taxon>
    </lineage>
</organism>
<evidence type="ECO:0000313" key="4">
    <source>
        <dbReference type="Proteomes" id="UP000500938"/>
    </source>
</evidence>